<dbReference type="Proteomes" id="UP000197068">
    <property type="component" value="Unassembled WGS sequence"/>
</dbReference>
<organism evidence="1 2">
    <name type="scientific">Colwellia marinimaniae</name>
    <dbReference type="NCBI Taxonomy" id="1513592"/>
    <lineage>
        <taxon>Bacteria</taxon>
        <taxon>Pseudomonadati</taxon>
        <taxon>Pseudomonadota</taxon>
        <taxon>Gammaproteobacteria</taxon>
        <taxon>Alteromonadales</taxon>
        <taxon>Colwelliaceae</taxon>
        <taxon>Colwellia</taxon>
    </lineage>
</organism>
<protein>
    <submittedName>
        <fullName evidence="1">Uncharacterized protein</fullName>
    </submittedName>
</protein>
<evidence type="ECO:0000313" key="2">
    <source>
        <dbReference type="Proteomes" id="UP000197068"/>
    </source>
</evidence>
<name>A0ABQ0MR46_9GAMM</name>
<accession>A0ABQ0MR46</accession>
<proteinExistence type="predicted"/>
<evidence type="ECO:0000313" key="1">
    <source>
        <dbReference type="EMBL" id="GAW94849.1"/>
    </source>
</evidence>
<dbReference type="RefSeq" id="WP_057179979.1">
    <property type="nucleotide sequence ID" value="NZ_BDQM01000002.1"/>
</dbReference>
<comment type="caution">
    <text evidence="1">The sequence shown here is derived from an EMBL/GenBank/DDBJ whole genome shotgun (WGS) entry which is preliminary data.</text>
</comment>
<keyword evidence="2" id="KW-1185">Reference proteome</keyword>
<sequence>MFTKINPATDSQLSNEDVANLMVNEALNNISKLTGLNQEQAFALLLSQVSRQTEQVSLESTSKVHSPLLEVDETQFIASLFN</sequence>
<gene>
    <name evidence="1" type="ORF">MTCD1_00447</name>
</gene>
<dbReference type="EMBL" id="BDQM01000002">
    <property type="protein sequence ID" value="GAW94849.1"/>
    <property type="molecule type" value="Genomic_DNA"/>
</dbReference>
<reference evidence="1 2" key="1">
    <citation type="submission" date="2017-06" db="EMBL/GenBank/DDBJ databases">
        <title>Whole Genome Sequences of Colwellia marinimaniae MTCD1.</title>
        <authorList>
            <person name="Kusumoto H."/>
            <person name="Inoue M."/>
            <person name="Tanikawa K."/>
            <person name="Maeji H."/>
            <person name="Cameron J.H."/>
            <person name="Bartlett D.H."/>
        </authorList>
    </citation>
    <scope>NUCLEOTIDE SEQUENCE [LARGE SCALE GENOMIC DNA]</scope>
    <source>
        <strain evidence="1 2">MTCD1</strain>
    </source>
</reference>